<reference evidence="1 2" key="1">
    <citation type="submission" date="2020-08" db="EMBL/GenBank/DDBJ databases">
        <title>Genomic Encyclopedia of Type Strains, Phase IV (KMG-IV): sequencing the most valuable type-strain genomes for metagenomic binning, comparative biology and taxonomic classification.</title>
        <authorList>
            <person name="Goeker M."/>
        </authorList>
    </citation>
    <scope>NUCLEOTIDE SEQUENCE [LARGE SCALE GENOMIC DNA]</scope>
    <source>
        <strain evidence="1 2">DSM 40141</strain>
    </source>
</reference>
<dbReference type="EMBL" id="JACHEM010000014">
    <property type="protein sequence ID" value="MBB6438461.1"/>
    <property type="molecule type" value="Genomic_DNA"/>
</dbReference>
<gene>
    <name evidence="1" type="ORF">HNQ79_004973</name>
</gene>
<evidence type="ECO:0000313" key="1">
    <source>
        <dbReference type="EMBL" id="MBB6438461.1"/>
    </source>
</evidence>
<dbReference type="Proteomes" id="UP000540423">
    <property type="component" value="Unassembled WGS sequence"/>
</dbReference>
<dbReference type="RefSeq" id="WP_185034622.1">
    <property type="nucleotide sequence ID" value="NZ_BNBN01000006.1"/>
</dbReference>
<proteinExistence type="predicted"/>
<evidence type="ECO:0000313" key="2">
    <source>
        <dbReference type="Proteomes" id="UP000540423"/>
    </source>
</evidence>
<protein>
    <submittedName>
        <fullName evidence="1">Uncharacterized protein</fullName>
    </submittedName>
</protein>
<organism evidence="1 2">
    <name type="scientific">Streptomyces candidus</name>
    <dbReference type="NCBI Taxonomy" id="67283"/>
    <lineage>
        <taxon>Bacteria</taxon>
        <taxon>Bacillati</taxon>
        <taxon>Actinomycetota</taxon>
        <taxon>Actinomycetes</taxon>
        <taxon>Kitasatosporales</taxon>
        <taxon>Streptomycetaceae</taxon>
        <taxon>Streptomyces</taxon>
    </lineage>
</organism>
<keyword evidence="2" id="KW-1185">Reference proteome</keyword>
<comment type="caution">
    <text evidence="1">The sequence shown here is derived from an EMBL/GenBank/DDBJ whole genome shotgun (WGS) entry which is preliminary data.</text>
</comment>
<dbReference type="AlphaFoldDB" id="A0A7X0HIY7"/>
<name>A0A7X0HIY7_9ACTN</name>
<sequence>MARHHSEAWQQIALQLGVSRQSPELSDPPETEPALIVRTDRARPSWCFCSHRAGPAPVLW</sequence>
<accession>A0A7X0HIY7</accession>